<reference evidence="2 3" key="1">
    <citation type="submission" date="2019-10" db="EMBL/GenBank/DDBJ databases">
        <title>Whole genome shotgun sequence of Streptomyces angustmyceticus NBRC 3934.</title>
        <authorList>
            <person name="Hosoyama A."/>
            <person name="Ichikawa N."/>
            <person name="Kimura A."/>
            <person name="Kitahashi Y."/>
            <person name="Komaki H."/>
            <person name="Uohara A."/>
        </authorList>
    </citation>
    <scope>NUCLEOTIDE SEQUENCE [LARGE SCALE GENOMIC DNA]</scope>
    <source>
        <strain evidence="2 3">NBRC 3934</strain>
    </source>
</reference>
<keyword evidence="1" id="KW-0472">Membrane</keyword>
<keyword evidence="3" id="KW-1185">Reference proteome</keyword>
<feature type="transmembrane region" description="Helical" evidence="1">
    <location>
        <begin position="30"/>
        <end position="53"/>
    </location>
</feature>
<gene>
    <name evidence="2" type="ORF">San01_38910</name>
</gene>
<accession>A0A5J4LFW1</accession>
<comment type="caution">
    <text evidence="2">The sequence shown here is derived from an EMBL/GenBank/DDBJ whole genome shotgun (WGS) entry which is preliminary data.</text>
</comment>
<evidence type="ECO:0000313" key="2">
    <source>
        <dbReference type="EMBL" id="GES31404.1"/>
    </source>
</evidence>
<protein>
    <submittedName>
        <fullName evidence="2">Uncharacterized protein</fullName>
    </submittedName>
</protein>
<evidence type="ECO:0000256" key="1">
    <source>
        <dbReference type="SAM" id="Phobius"/>
    </source>
</evidence>
<keyword evidence="1" id="KW-0812">Transmembrane</keyword>
<proteinExistence type="predicted"/>
<evidence type="ECO:0000313" key="3">
    <source>
        <dbReference type="Proteomes" id="UP000325598"/>
    </source>
</evidence>
<name>A0A5J4LFW1_9ACTN</name>
<organism evidence="2 3">
    <name type="scientific">Streptomyces angustmyceticus</name>
    <dbReference type="NCBI Taxonomy" id="285578"/>
    <lineage>
        <taxon>Bacteria</taxon>
        <taxon>Bacillati</taxon>
        <taxon>Actinomycetota</taxon>
        <taxon>Actinomycetes</taxon>
        <taxon>Kitasatosporales</taxon>
        <taxon>Streptomycetaceae</taxon>
        <taxon>Streptomyces</taxon>
    </lineage>
</organism>
<sequence length="65" mass="6535">MPCSGWSRSWGRAGGTAAVGTHCNDFRSPWAAALPLLTAVAGVGAGGLGTGLLSGTTALEMRYLQ</sequence>
<dbReference type="Proteomes" id="UP000325598">
    <property type="component" value="Unassembled WGS sequence"/>
</dbReference>
<dbReference type="AlphaFoldDB" id="A0A5J4LFW1"/>
<dbReference type="EMBL" id="BLAG01000010">
    <property type="protein sequence ID" value="GES31404.1"/>
    <property type="molecule type" value="Genomic_DNA"/>
</dbReference>
<keyword evidence="1" id="KW-1133">Transmembrane helix</keyword>